<dbReference type="InterPro" id="IPR000462">
    <property type="entry name" value="CDP-OH_P_trans"/>
</dbReference>
<keyword evidence="8" id="KW-1185">Reference proteome</keyword>
<evidence type="ECO:0000256" key="2">
    <source>
        <dbReference type="ARBA" id="ARBA00010441"/>
    </source>
</evidence>
<dbReference type="PANTHER" id="PTHR10414:SF71">
    <property type="entry name" value="FI05338P"/>
    <property type="match status" value="1"/>
</dbReference>
<reference evidence="7 8" key="1">
    <citation type="journal article" date="2015" name="Nat. Commun.">
        <title>Outbred genome sequencing and CRISPR/Cas9 gene editing in butterflies.</title>
        <authorList>
            <person name="Li X."/>
            <person name="Fan D."/>
            <person name="Zhang W."/>
            <person name="Liu G."/>
            <person name="Zhang L."/>
            <person name="Zhao L."/>
            <person name="Fang X."/>
            <person name="Chen L."/>
            <person name="Dong Y."/>
            <person name="Chen Y."/>
            <person name="Ding Y."/>
            <person name="Zhao R."/>
            <person name="Feng M."/>
            <person name="Zhu Y."/>
            <person name="Feng Y."/>
            <person name="Jiang X."/>
            <person name="Zhu D."/>
            <person name="Xiang H."/>
            <person name="Feng X."/>
            <person name="Li S."/>
            <person name="Wang J."/>
            <person name="Zhang G."/>
            <person name="Kronforst M.R."/>
            <person name="Wang W."/>
        </authorList>
    </citation>
    <scope>NUCLEOTIDE SEQUENCE [LARGE SCALE GENOMIC DNA]</scope>
    <source>
        <strain evidence="7">Ya'a_city_454_Px</strain>
        <tissue evidence="7">Whole body</tissue>
    </source>
</reference>
<dbReference type="GO" id="GO:0005794">
    <property type="term" value="C:Golgi apparatus"/>
    <property type="evidence" value="ECO:0007669"/>
    <property type="project" value="TreeGrafter"/>
</dbReference>
<dbReference type="GO" id="GO:0006646">
    <property type="term" value="P:phosphatidylethanolamine biosynthetic process"/>
    <property type="evidence" value="ECO:0007669"/>
    <property type="project" value="TreeGrafter"/>
</dbReference>
<gene>
    <name evidence="7" type="ORF">RR46_00494</name>
</gene>
<dbReference type="Proteomes" id="UP000053268">
    <property type="component" value="Unassembled WGS sequence"/>
</dbReference>
<keyword evidence="6" id="KW-0812">Transmembrane</keyword>
<dbReference type="PANTHER" id="PTHR10414">
    <property type="entry name" value="ETHANOLAMINEPHOSPHOTRANSFERASE"/>
    <property type="match status" value="1"/>
</dbReference>
<comment type="subcellular location">
    <subcellularLocation>
        <location evidence="1">Membrane</location>
    </subcellularLocation>
</comment>
<sequence length="155" mass="17671">MCEVTHWTTIHYRSLTDLRWLAPNLITFLGFICVVVVALLTSWYDYHWLAAGGPGQQNLRGYIPNYVFTLSAVLIFLAYNLDGIDGKQARRLGVSGPLGEMFDHGLDSYIVFFIPFCLFSVFGRDEFSIPLFRCRTLRVVEPALTSSHELARFAR</sequence>
<dbReference type="Pfam" id="PF01066">
    <property type="entry name" value="CDP-OH_P_transf"/>
    <property type="match status" value="1"/>
</dbReference>
<protein>
    <submittedName>
        <fullName evidence="7">Ethanolaminephosphotransferase 1</fullName>
    </submittedName>
</protein>
<dbReference type="InterPro" id="IPR014472">
    <property type="entry name" value="CHOPT"/>
</dbReference>
<dbReference type="Gene3D" id="1.20.120.1760">
    <property type="match status" value="1"/>
</dbReference>
<dbReference type="AlphaFoldDB" id="A0A0N1PGZ6"/>
<dbReference type="InterPro" id="IPR048254">
    <property type="entry name" value="CDP_ALCOHOL_P_TRANSF_CS"/>
</dbReference>
<accession>A0A0N1PGZ6</accession>
<name>A0A0N1PGZ6_PAPXU</name>
<dbReference type="InterPro" id="IPR043130">
    <property type="entry name" value="CDP-OH_PTrfase_TM_dom"/>
</dbReference>
<feature type="transmembrane region" description="Helical" evidence="6">
    <location>
        <begin position="21"/>
        <end position="43"/>
    </location>
</feature>
<evidence type="ECO:0000256" key="6">
    <source>
        <dbReference type="SAM" id="Phobius"/>
    </source>
</evidence>
<dbReference type="GO" id="GO:0004307">
    <property type="term" value="F:ethanolaminephosphotransferase activity"/>
    <property type="evidence" value="ECO:0007669"/>
    <property type="project" value="TreeGrafter"/>
</dbReference>
<evidence type="ECO:0000256" key="5">
    <source>
        <dbReference type="RuleBase" id="RU003750"/>
    </source>
</evidence>
<dbReference type="PROSITE" id="PS00379">
    <property type="entry name" value="CDP_ALCOHOL_P_TRANSF"/>
    <property type="match status" value="1"/>
</dbReference>
<evidence type="ECO:0000313" key="7">
    <source>
        <dbReference type="EMBL" id="KPJ02066.1"/>
    </source>
</evidence>
<proteinExistence type="inferred from homology"/>
<feature type="transmembrane region" description="Helical" evidence="6">
    <location>
        <begin position="63"/>
        <end position="81"/>
    </location>
</feature>
<dbReference type="EMBL" id="KQ459262">
    <property type="protein sequence ID" value="KPJ02066.1"/>
    <property type="molecule type" value="Genomic_DNA"/>
</dbReference>
<comment type="similarity">
    <text evidence="2 5">Belongs to the CDP-alcohol phosphatidyltransferase class-I family.</text>
</comment>
<keyword evidence="6" id="KW-1133">Transmembrane helix</keyword>
<evidence type="ECO:0000256" key="1">
    <source>
        <dbReference type="ARBA" id="ARBA00004370"/>
    </source>
</evidence>
<keyword evidence="3 5" id="KW-0808">Transferase</keyword>
<organism evidence="7 8">
    <name type="scientific">Papilio xuthus</name>
    <name type="common">Asian swallowtail butterfly</name>
    <dbReference type="NCBI Taxonomy" id="66420"/>
    <lineage>
        <taxon>Eukaryota</taxon>
        <taxon>Metazoa</taxon>
        <taxon>Ecdysozoa</taxon>
        <taxon>Arthropoda</taxon>
        <taxon>Hexapoda</taxon>
        <taxon>Insecta</taxon>
        <taxon>Pterygota</taxon>
        <taxon>Neoptera</taxon>
        <taxon>Endopterygota</taxon>
        <taxon>Lepidoptera</taxon>
        <taxon>Glossata</taxon>
        <taxon>Ditrysia</taxon>
        <taxon>Papilionoidea</taxon>
        <taxon>Papilionidae</taxon>
        <taxon>Papilioninae</taxon>
        <taxon>Papilio</taxon>
    </lineage>
</organism>
<dbReference type="STRING" id="66420.A0A0N1PGZ6"/>
<evidence type="ECO:0000256" key="3">
    <source>
        <dbReference type="ARBA" id="ARBA00022679"/>
    </source>
</evidence>
<evidence type="ECO:0000313" key="8">
    <source>
        <dbReference type="Proteomes" id="UP000053268"/>
    </source>
</evidence>
<evidence type="ECO:0000256" key="4">
    <source>
        <dbReference type="ARBA" id="ARBA00023136"/>
    </source>
</evidence>
<dbReference type="GO" id="GO:0005789">
    <property type="term" value="C:endoplasmic reticulum membrane"/>
    <property type="evidence" value="ECO:0007669"/>
    <property type="project" value="TreeGrafter"/>
</dbReference>
<keyword evidence="4 6" id="KW-0472">Membrane</keyword>